<reference evidence="3" key="1">
    <citation type="submission" date="2019-11" db="EMBL/GenBank/DDBJ databases">
        <authorList>
            <person name="Liu Y."/>
            <person name="Hou J."/>
            <person name="Li T.-Q."/>
            <person name="Guan C.-H."/>
            <person name="Wu X."/>
            <person name="Wu H.-Z."/>
            <person name="Ling F."/>
            <person name="Zhang R."/>
            <person name="Shi X.-G."/>
            <person name="Ren J.-P."/>
            <person name="Chen E.-F."/>
            <person name="Sun J.-M."/>
        </authorList>
    </citation>
    <scope>NUCLEOTIDE SEQUENCE</scope>
    <source>
        <strain evidence="3">Adult_tree_wgs_1</strain>
        <tissue evidence="3">Leaves</tissue>
    </source>
</reference>
<proteinExistence type="predicted"/>
<dbReference type="AlphaFoldDB" id="A0A834GZB4"/>
<gene>
    <name evidence="3" type="ORF">RHSIM_Rhsim07G0047500</name>
</gene>
<evidence type="ECO:0000256" key="1">
    <source>
        <dbReference type="SAM" id="Coils"/>
    </source>
</evidence>
<dbReference type="PANTHER" id="PTHR45125">
    <property type="entry name" value="F21J9.4-RELATED"/>
    <property type="match status" value="1"/>
</dbReference>
<accession>A0A834GZB4</accession>
<evidence type="ECO:0000259" key="2">
    <source>
        <dbReference type="Pfam" id="PF03478"/>
    </source>
</evidence>
<dbReference type="Pfam" id="PF03478">
    <property type="entry name" value="Beta-prop_KIB1-4"/>
    <property type="match status" value="1"/>
</dbReference>
<dbReference type="Proteomes" id="UP000626092">
    <property type="component" value="Unassembled WGS sequence"/>
</dbReference>
<organism evidence="3 4">
    <name type="scientific">Rhododendron simsii</name>
    <name type="common">Sims's rhododendron</name>
    <dbReference type="NCBI Taxonomy" id="118357"/>
    <lineage>
        <taxon>Eukaryota</taxon>
        <taxon>Viridiplantae</taxon>
        <taxon>Streptophyta</taxon>
        <taxon>Embryophyta</taxon>
        <taxon>Tracheophyta</taxon>
        <taxon>Spermatophyta</taxon>
        <taxon>Magnoliopsida</taxon>
        <taxon>eudicotyledons</taxon>
        <taxon>Gunneridae</taxon>
        <taxon>Pentapetalae</taxon>
        <taxon>asterids</taxon>
        <taxon>Ericales</taxon>
        <taxon>Ericaceae</taxon>
        <taxon>Ericoideae</taxon>
        <taxon>Rhodoreae</taxon>
        <taxon>Rhododendron</taxon>
    </lineage>
</organism>
<keyword evidence="1" id="KW-0175">Coiled coil</keyword>
<feature type="coiled-coil region" evidence="1">
    <location>
        <begin position="144"/>
        <end position="182"/>
    </location>
</feature>
<name>A0A834GZB4_RHOSS</name>
<keyword evidence="4" id="KW-1185">Reference proteome</keyword>
<evidence type="ECO:0000313" key="4">
    <source>
        <dbReference type="Proteomes" id="UP000626092"/>
    </source>
</evidence>
<dbReference type="InterPro" id="IPR005174">
    <property type="entry name" value="KIB1-4_b-propeller"/>
</dbReference>
<evidence type="ECO:0000313" key="3">
    <source>
        <dbReference type="EMBL" id="KAF7138782.1"/>
    </source>
</evidence>
<protein>
    <recommendedName>
        <fullName evidence="2">KIB1-4 beta-propeller domain-containing protein</fullName>
    </recommendedName>
</protein>
<sequence length="631" mass="72563">MEENQKKTRKTNYLQDEDEALVKAWLHVSEDAVVGRDQKSTKLWLRVLQYFHQILGRTTERNSQELQNRWQIISHDVSKFCGYYNKIGRLNRSGWNDQMIAVSLDDAHNQLLPEGRQETKAKRNNEGKDDESTLYLKSINETLKDAAVIEKEKLEAKKSFEKEKQEAKTRRIEQKAMHEERKVMSQSLVGLTPEQMLRIESFKVTVNRIFWIASGWFFCCLHEQFLWRKPIAMGGYHNSVLDYRGDAYLLVVNQELMGMQNFYVNADDGELIPNEDFSGLIFTTRGARGVVPLRQLLSPWGWGFVGHGTGFRVSDPKRLQSVGDGLPWICQPSSDFGGSSREFISVTRERKFTIDLPEFRKASVVSSKCGWILLSRSNFNTPQRQLPDSLFLVNLFTGEKVKLPDLLDIRAGGYQSSFSIHEGYPHCVVLLKFGCFGGMSPQLTIQTAYPGDEVWTEHPYFGQRTVFNGCTNLVTIWRHVYCYNGCGPYGQFGRMIIYNMDSDLWKELPGSEVGLSYIAEHDGEIVKMVREVREGNYFSYKLFKYNDVDTAWERLNNDAVRDTSWYLCGPHHCFFSAKEQGLKVYGLCACRNTPGYKCRDAVDVHDLLAGTRQTLHLPYEVQIFGTWVDIG</sequence>
<comment type="caution">
    <text evidence="3">The sequence shown here is derived from an EMBL/GenBank/DDBJ whole genome shotgun (WGS) entry which is preliminary data.</text>
</comment>
<feature type="domain" description="KIB1-4 beta-propeller" evidence="2">
    <location>
        <begin position="343"/>
        <end position="556"/>
    </location>
</feature>
<dbReference type="PANTHER" id="PTHR45125:SF3">
    <property type="entry name" value="NO-APICAL-MERISTEM-ASSOCIATED CARBOXY-TERMINAL DOMAIN PROTEIN"/>
    <property type="match status" value="1"/>
</dbReference>
<dbReference type="OrthoDB" id="1863935at2759"/>
<dbReference type="EMBL" id="WJXA01000007">
    <property type="protein sequence ID" value="KAF7138782.1"/>
    <property type="molecule type" value="Genomic_DNA"/>
</dbReference>